<evidence type="ECO:0000313" key="2">
    <source>
        <dbReference type="Proteomes" id="UP000828390"/>
    </source>
</evidence>
<dbReference type="Proteomes" id="UP000828390">
    <property type="component" value="Unassembled WGS sequence"/>
</dbReference>
<organism evidence="1 2">
    <name type="scientific">Dreissena polymorpha</name>
    <name type="common">Zebra mussel</name>
    <name type="synonym">Mytilus polymorpha</name>
    <dbReference type="NCBI Taxonomy" id="45954"/>
    <lineage>
        <taxon>Eukaryota</taxon>
        <taxon>Metazoa</taxon>
        <taxon>Spiralia</taxon>
        <taxon>Lophotrochozoa</taxon>
        <taxon>Mollusca</taxon>
        <taxon>Bivalvia</taxon>
        <taxon>Autobranchia</taxon>
        <taxon>Heteroconchia</taxon>
        <taxon>Euheterodonta</taxon>
        <taxon>Imparidentia</taxon>
        <taxon>Neoheterodontei</taxon>
        <taxon>Myida</taxon>
        <taxon>Dreissenoidea</taxon>
        <taxon>Dreissenidae</taxon>
        <taxon>Dreissena</taxon>
    </lineage>
</organism>
<accession>A0A9D3YUN6</accession>
<proteinExistence type="predicted"/>
<reference evidence="1" key="1">
    <citation type="journal article" date="2019" name="bioRxiv">
        <title>The Genome of the Zebra Mussel, Dreissena polymorpha: A Resource for Invasive Species Research.</title>
        <authorList>
            <person name="McCartney M.A."/>
            <person name="Auch B."/>
            <person name="Kono T."/>
            <person name="Mallez S."/>
            <person name="Zhang Y."/>
            <person name="Obille A."/>
            <person name="Becker A."/>
            <person name="Abrahante J.E."/>
            <person name="Garbe J."/>
            <person name="Badalamenti J.P."/>
            <person name="Herman A."/>
            <person name="Mangelson H."/>
            <person name="Liachko I."/>
            <person name="Sullivan S."/>
            <person name="Sone E.D."/>
            <person name="Koren S."/>
            <person name="Silverstein K.A.T."/>
            <person name="Beckman K.B."/>
            <person name="Gohl D.M."/>
        </authorList>
    </citation>
    <scope>NUCLEOTIDE SEQUENCE</scope>
    <source>
        <strain evidence="1">Duluth1</strain>
        <tissue evidence="1">Whole animal</tissue>
    </source>
</reference>
<keyword evidence="2" id="KW-1185">Reference proteome</keyword>
<sequence length="55" mass="6370">MIKAHILTRDDLMSKVRTKHAAVTSDPVQFFMNFEETDTLSEQDEALAEKYLVRV</sequence>
<dbReference type="AlphaFoldDB" id="A0A9D3YUN6"/>
<comment type="caution">
    <text evidence="1">The sequence shown here is derived from an EMBL/GenBank/DDBJ whole genome shotgun (WGS) entry which is preliminary data.</text>
</comment>
<protein>
    <submittedName>
        <fullName evidence="1">Uncharacterized protein</fullName>
    </submittedName>
</protein>
<dbReference type="EMBL" id="JAIWYP010000015">
    <property type="protein sequence ID" value="KAH3705185.1"/>
    <property type="molecule type" value="Genomic_DNA"/>
</dbReference>
<reference evidence="1" key="2">
    <citation type="submission" date="2020-11" db="EMBL/GenBank/DDBJ databases">
        <authorList>
            <person name="McCartney M.A."/>
            <person name="Auch B."/>
            <person name="Kono T."/>
            <person name="Mallez S."/>
            <person name="Becker A."/>
            <person name="Gohl D.M."/>
            <person name="Silverstein K.A.T."/>
            <person name="Koren S."/>
            <person name="Bechman K.B."/>
            <person name="Herman A."/>
            <person name="Abrahante J.E."/>
            <person name="Garbe J."/>
        </authorList>
    </citation>
    <scope>NUCLEOTIDE SEQUENCE</scope>
    <source>
        <strain evidence="1">Duluth1</strain>
        <tissue evidence="1">Whole animal</tissue>
    </source>
</reference>
<gene>
    <name evidence="1" type="ORF">DPMN_080251</name>
</gene>
<name>A0A9D3YUN6_DREPO</name>
<evidence type="ECO:0000313" key="1">
    <source>
        <dbReference type="EMBL" id="KAH3705185.1"/>
    </source>
</evidence>